<dbReference type="Proteomes" id="UP001596523">
    <property type="component" value="Unassembled WGS sequence"/>
</dbReference>
<comment type="caution">
    <text evidence="3">The sequence shown here is derived from an EMBL/GenBank/DDBJ whole genome shotgun (WGS) entry which is preliminary data.</text>
</comment>
<dbReference type="EMBL" id="JBHTCF010000006">
    <property type="protein sequence ID" value="MFC7305911.1"/>
    <property type="molecule type" value="Genomic_DNA"/>
</dbReference>
<gene>
    <name evidence="3" type="ORF">ACFQVC_17000</name>
</gene>
<evidence type="ECO:0000313" key="4">
    <source>
        <dbReference type="Proteomes" id="UP001596523"/>
    </source>
</evidence>
<keyword evidence="4" id="KW-1185">Reference proteome</keyword>
<feature type="compositionally biased region" description="Basic residues" evidence="1">
    <location>
        <begin position="38"/>
        <end position="48"/>
    </location>
</feature>
<accession>A0ABW2JKG4</accession>
<name>A0ABW2JKG4_9ACTN</name>
<evidence type="ECO:0000256" key="1">
    <source>
        <dbReference type="SAM" id="MobiDB-lite"/>
    </source>
</evidence>
<evidence type="ECO:0000313" key="3">
    <source>
        <dbReference type="EMBL" id="MFC7305911.1"/>
    </source>
</evidence>
<dbReference type="RefSeq" id="WP_381831273.1">
    <property type="nucleotide sequence ID" value="NZ_JBHTCF010000006.1"/>
</dbReference>
<organism evidence="3 4">
    <name type="scientific">Streptomyces monticola</name>
    <dbReference type="NCBI Taxonomy" id="2666263"/>
    <lineage>
        <taxon>Bacteria</taxon>
        <taxon>Bacillati</taxon>
        <taxon>Actinomycetota</taxon>
        <taxon>Actinomycetes</taxon>
        <taxon>Kitasatosporales</taxon>
        <taxon>Streptomycetaceae</taxon>
        <taxon>Streptomyces</taxon>
    </lineage>
</organism>
<evidence type="ECO:0000256" key="2">
    <source>
        <dbReference type="SAM" id="Phobius"/>
    </source>
</evidence>
<sequence>MDTGITITVVLAMIALGVFLIHLLNGQHDERIALHSYSRRLPGRRRAHSPVPSQPGISTHPPAVRDRRDRRDHRDGGRGRLPARRKTPKSMKYQRS</sequence>
<protein>
    <submittedName>
        <fullName evidence="3">Uncharacterized protein</fullName>
    </submittedName>
</protein>
<keyword evidence="2" id="KW-0472">Membrane</keyword>
<reference evidence="4" key="1">
    <citation type="journal article" date="2019" name="Int. J. Syst. Evol. Microbiol.">
        <title>The Global Catalogue of Microorganisms (GCM) 10K type strain sequencing project: providing services to taxonomists for standard genome sequencing and annotation.</title>
        <authorList>
            <consortium name="The Broad Institute Genomics Platform"/>
            <consortium name="The Broad Institute Genome Sequencing Center for Infectious Disease"/>
            <person name="Wu L."/>
            <person name="Ma J."/>
        </authorList>
    </citation>
    <scope>NUCLEOTIDE SEQUENCE [LARGE SCALE GENOMIC DNA]</scope>
    <source>
        <strain evidence="4">SYNS20</strain>
    </source>
</reference>
<proteinExistence type="predicted"/>
<keyword evidence="2" id="KW-0812">Transmembrane</keyword>
<keyword evidence="2" id="KW-1133">Transmembrane helix</keyword>
<feature type="transmembrane region" description="Helical" evidence="2">
    <location>
        <begin position="6"/>
        <end position="24"/>
    </location>
</feature>
<feature type="compositionally biased region" description="Basic and acidic residues" evidence="1">
    <location>
        <begin position="63"/>
        <end position="78"/>
    </location>
</feature>
<feature type="compositionally biased region" description="Basic residues" evidence="1">
    <location>
        <begin position="81"/>
        <end position="96"/>
    </location>
</feature>
<feature type="region of interest" description="Disordered" evidence="1">
    <location>
        <begin position="38"/>
        <end position="96"/>
    </location>
</feature>